<dbReference type="STRING" id="553973.CLOHYLEM_06929"/>
<dbReference type="Gene3D" id="1.10.287.130">
    <property type="match status" value="1"/>
</dbReference>
<accession>C0C4B4</accession>
<evidence type="ECO:0000256" key="5">
    <source>
        <dbReference type="ARBA" id="ARBA00022679"/>
    </source>
</evidence>
<keyword evidence="13" id="KW-1185">Reference proteome</keyword>
<dbReference type="InterPro" id="IPR004358">
    <property type="entry name" value="Sig_transdc_His_kin-like_C"/>
</dbReference>
<organism evidence="12 13">
    <name type="scientific">[Clostridium] hylemonae DSM 15053</name>
    <dbReference type="NCBI Taxonomy" id="553973"/>
    <lineage>
        <taxon>Bacteria</taxon>
        <taxon>Bacillati</taxon>
        <taxon>Bacillota</taxon>
        <taxon>Clostridia</taxon>
        <taxon>Lachnospirales</taxon>
        <taxon>Lachnospiraceae</taxon>
    </lineage>
</organism>
<dbReference type="SUPFAM" id="SSF47384">
    <property type="entry name" value="Homodimeric domain of signal transducing histidine kinase"/>
    <property type="match status" value="1"/>
</dbReference>
<dbReference type="PANTHER" id="PTHR42878">
    <property type="entry name" value="TWO-COMPONENT HISTIDINE KINASE"/>
    <property type="match status" value="1"/>
</dbReference>
<comment type="caution">
    <text evidence="12">The sequence shown here is derived from an EMBL/GenBank/DDBJ whole genome shotgun (WGS) entry which is preliminary data.</text>
</comment>
<feature type="transmembrane region" description="Helical" evidence="10">
    <location>
        <begin position="12"/>
        <end position="37"/>
    </location>
</feature>
<dbReference type="Pfam" id="PF00512">
    <property type="entry name" value="HisKA"/>
    <property type="match status" value="1"/>
</dbReference>
<evidence type="ECO:0000259" key="11">
    <source>
        <dbReference type="PROSITE" id="PS50109"/>
    </source>
</evidence>
<dbReference type="InterPro" id="IPR036890">
    <property type="entry name" value="HATPase_C_sf"/>
</dbReference>
<dbReference type="OrthoDB" id="368131at2"/>
<dbReference type="PROSITE" id="PS50109">
    <property type="entry name" value="HIS_KIN"/>
    <property type="match status" value="1"/>
</dbReference>
<dbReference type="AlphaFoldDB" id="C0C4B4"/>
<dbReference type="RefSeq" id="WP_006444286.1">
    <property type="nucleotide sequence ID" value="NZ_CP036524.1"/>
</dbReference>
<dbReference type="InterPro" id="IPR005467">
    <property type="entry name" value="His_kinase_dom"/>
</dbReference>
<keyword evidence="9" id="KW-0902">Two-component regulatory system</keyword>
<keyword evidence="4" id="KW-0597">Phosphoprotein</keyword>
<evidence type="ECO:0000256" key="4">
    <source>
        <dbReference type="ARBA" id="ARBA00022553"/>
    </source>
</evidence>
<evidence type="ECO:0000256" key="3">
    <source>
        <dbReference type="ARBA" id="ARBA00012438"/>
    </source>
</evidence>
<feature type="transmembrane region" description="Helical" evidence="10">
    <location>
        <begin position="167"/>
        <end position="188"/>
    </location>
</feature>
<sequence length="469" mass="52801">MKRSGYRTSLHIYFIFLLSLLCILITASVLFFMLITVRKADGTIVRSDWPESFTQEFEKQIVFIDGKPRVTQAGLELLQKEELGIQILDAAGEEQFSFRKPEQVPSGYSSAGLLEVERAGHLADRKTASLIGVAADSNCTYIVHFPTAVNRLTMQLNGEHLIRGRTIAFWLGGLMLLLIFLSGIVYGFCMTRTMGRVTDAVKAIALRAYMPVQGKGTFSDIYDSLNVLDAEIRSSDRLREQTDTMRREWIANITHDLKTPLSPVKGYAEIMQEEGGAGAEEQYRRYAEIILKNVSYMEQLLDDLKLTYQLESGTVPLERKRMDLVRFLKETVIDILNTPEYEERSIQIQSSREDIFFSFDRTLFRRAFNNLIVNALIHGGRDAQITVGAAVFKNEIQVTVSDNGKGMTAEEADRMFRRYYRGTDTDKKPEGTGLGLAITKNIIESHGGAVDVHSAPDEGTEISITFKVN</sequence>
<dbReference type="InterPro" id="IPR003594">
    <property type="entry name" value="HATPase_dom"/>
</dbReference>
<dbReference type="GO" id="GO:0000156">
    <property type="term" value="F:phosphorelay response regulator activity"/>
    <property type="evidence" value="ECO:0007669"/>
    <property type="project" value="TreeGrafter"/>
</dbReference>
<dbReference type="PRINTS" id="PR00344">
    <property type="entry name" value="BCTRLSENSOR"/>
</dbReference>
<evidence type="ECO:0000256" key="8">
    <source>
        <dbReference type="ARBA" id="ARBA00022840"/>
    </source>
</evidence>
<reference evidence="12" key="2">
    <citation type="submission" date="2013-06" db="EMBL/GenBank/DDBJ databases">
        <title>Draft genome sequence of Clostridium hylemonae (DSM 15053).</title>
        <authorList>
            <person name="Sudarsanam P."/>
            <person name="Ley R."/>
            <person name="Guruge J."/>
            <person name="Turnbaugh P.J."/>
            <person name="Mahowald M."/>
            <person name="Liep D."/>
            <person name="Gordon J."/>
        </authorList>
    </citation>
    <scope>NUCLEOTIDE SEQUENCE</scope>
    <source>
        <strain evidence="12">DSM 15053</strain>
    </source>
</reference>
<dbReference type="PANTHER" id="PTHR42878:SF7">
    <property type="entry name" value="SENSOR HISTIDINE KINASE GLRK"/>
    <property type="match status" value="1"/>
</dbReference>
<dbReference type="Proteomes" id="UP000004893">
    <property type="component" value="Unassembled WGS sequence"/>
</dbReference>
<dbReference type="InterPro" id="IPR050351">
    <property type="entry name" value="BphY/WalK/GraS-like"/>
</dbReference>
<evidence type="ECO:0000313" key="13">
    <source>
        <dbReference type="Proteomes" id="UP000004893"/>
    </source>
</evidence>
<evidence type="ECO:0000256" key="2">
    <source>
        <dbReference type="ARBA" id="ARBA00004370"/>
    </source>
</evidence>
<keyword evidence="10" id="KW-0472">Membrane</keyword>
<dbReference type="CDD" id="cd00075">
    <property type="entry name" value="HATPase"/>
    <property type="match status" value="1"/>
</dbReference>
<dbReference type="GO" id="GO:0005524">
    <property type="term" value="F:ATP binding"/>
    <property type="evidence" value="ECO:0007669"/>
    <property type="project" value="UniProtKB-KW"/>
</dbReference>
<dbReference type="GO" id="GO:0030295">
    <property type="term" value="F:protein kinase activator activity"/>
    <property type="evidence" value="ECO:0007669"/>
    <property type="project" value="TreeGrafter"/>
</dbReference>
<evidence type="ECO:0000256" key="7">
    <source>
        <dbReference type="ARBA" id="ARBA00022777"/>
    </source>
</evidence>
<keyword evidence="5" id="KW-0808">Transferase</keyword>
<comment type="subcellular location">
    <subcellularLocation>
        <location evidence="2">Membrane</location>
    </subcellularLocation>
</comment>
<evidence type="ECO:0000256" key="10">
    <source>
        <dbReference type="SAM" id="Phobius"/>
    </source>
</evidence>
<keyword evidence="6" id="KW-0547">Nucleotide-binding</keyword>
<dbReference type="GO" id="GO:0007234">
    <property type="term" value="P:osmosensory signaling via phosphorelay pathway"/>
    <property type="evidence" value="ECO:0007669"/>
    <property type="project" value="TreeGrafter"/>
</dbReference>
<evidence type="ECO:0000313" key="12">
    <source>
        <dbReference type="EMBL" id="EEG72907.1"/>
    </source>
</evidence>
<keyword evidence="7 12" id="KW-0418">Kinase</keyword>
<dbReference type="SMART" id="SM00388">
    <property type="entry name" value="HisKA"/>
    <property type="match status" value="1"/>
</dbReference>
<feature type="domain" description="Histidine kinase" evidence="11">
    <location>
        <begin position="252"/>
        <end position="469"/>
    </location>
</feature>
<dbReference type="EC" id="2.7.13.3" evidence="3"/>
<dbReference type="CDD" id="cd00082">
    <property type="entry name" value="HisKA"/>
    <property type="match status" value="1"/>
</dbReference>
<keyword evidence="10" id="KW-0812">Transmembrane</keyword>
<dbReference type="HOGENOM" id="CLU_000445_89_26_9"/>
<dbReference type="SUPFAM" id="SSF55874">
    <property type="entry name" value="ATPase domain of HSP90 chaperone/DNA topoisomerase II/histidine kinase"/>
    <property type="match status" value="1"/>
</dbReference>
<reference evidence="12" key="1">
    <citation type="submission" date="2009-02" db="EMBL/GenBank/DDBJ databases">
        <authorList>
            <person name="Fulton L."/>
            <person name="Clifton S."/>
            <person name="Fulton B."/>
            <person name="Xu J."/>
            <person name="Minx P."/>
            <person name="Pepin K.H."/>
            <person name="Johnson M."/>
            <person name="Bhonagiri V."/>
            <person name="Nash W.E."/>
            <person name="Mardis E.R."/>
            <person name="Wilson R.K."/>
        </authorList>
    </citation>
    <scope>NUCLEOTIDE SEQUENCE [LARGE SCALE GENOMIC DNA]</scope>
    <source>
        <strain evidence="12">DSM 15053</strain>
    </source>
</reference>
<proteinExistence type="predicted"/>
<keyword evidence="8" id="KW-0067">ATP-binding</keyword>
<keyword evidence="10" id="KW-1133">Transmembrane helix</keyword>
<gene>
    <name evidence="12" type="ORF">CLOHYLEM_06929</name>
</gene>
<comment type="catalytic activity">
    <reaction evidence="1">
        <text>ATP + protein L-histidine = ADP + protein N-phospho-L-histidine.</text>
        <dbReference type="EC" id="2.7.13.3"/>
    </reaction>
</comment>
<evidence type="ECO:0000256" key="6">
    <source>
        <dbReference type="ARBA" id="ARBA00022741"/>
    </source>
</evidence>
<evidence type="ECO:0000256" key="1">
    <source>
        <dbReference type="ARBA" id="ARBA00000085"/>
    </source>
</evidence>
<dbReference type="InterPro" id="IPR036097">
    <property type="entry name" value="HisK_dim/P_sf"/>
</dbReference>
<dbReference type="InterPro" id="IPR003661">
    <property type="entry name" value="HisK_dim/P_dom"/>
</dbReference>
<name>C0C4B4_9FIRM</name>
<evidence type="ECO:0000256" key="9">
    <source>
        <dbReference type="ARBA" id="ARBA00023012"/>
    </source>
</evidence>
<dbReference type="eggNOG" id="COG2205">
    <property type="taxonomic scope" value="Bacteria"/>
</dbReference>
<dbReference type="EMBL" id="ABYI02000034">
    <property type="protein sequence ID" value="EEG72907.1"/>
    <property type="molecule type" value="Genomic_DNA"/>
</dbReference>
<protein>
    <recommendedName>
        <fullName evidence="3">histidine kinase</fullName>
        <ecNumber evidence="3">2.7.13.3</ecNumber>
    </recommendedName>
</protein>
<dbReference type="Gene3D" id="3.30.565.10">
    <property type="entry name" value="Histidine kinase-like ATPase, C-terminal domain"/>
    <property type="match status" value="1"/>
</dbReference>
<dbReference type="GO" id="GO:0000155">
    <property type="term" value="F:phosphorelay sensor kinase activity"/>
    <property type="evidence" value="ECO:0007669"/>
    <property type="project" value="InterPro"/>
</dbReference>
<dbReference type="Pfam" id="PF02518">
    <property type="entry name" value="HATPase_c"/>
    <property type="match status" value="1"/>
</dbReference>
<dbReference type="SMART" id="SM00387">
    <property type="entry name" value="HATPase_c"/>
    <property type="match status" value="1"/>
</dbReference>